<dbReference type="Gene3D" id="3.10.450.50">
    <property type="match status" value="1"/>
</dbReference>
<dbReference type="Pfam" id="PF13577">
    <property type="entry name" value="SnoaL_4"/>
    <property type="match status" value="1"/>
</dbReference>
<dbReference type="Proteomes" id="UP001341259">
    <property type="component" value="Chromosome"/>
</dbReference>
<reference evidence="2 3" key="1">
    <citation type="submission" date="2022-10" db="EMBL/GenBank/DDBJ databases">
        <title>The complete genomes of actinobacterial strains from the NBC collection.</title>
        <authorList>
            <person name="Joergensen T.S."/>
            <person name="Alvarez Arevalo M."/>
            <person name="Sterndorff E.B."/>
            <person name="Faurdal D."/>
            <person name="Vuksanovic O."/>
            <person name="Mourched A.-S."/>
            <person name="Charusanti P."/>
            <person name="Shaw S."/>
            <person name="Blin K."/>
            <person name="Weber T."/>
        </authorList>
    </citation>
    <scope>NUCLEOTIDE SEQUENCE [LARGE SCALE GENOMIC DNA]</scope>
    <source>
        <strain evidence="2 3">NBC_00456</strain>
    </source>
</reference>
<dbReference type="CDD" id="cd00531">
    <property type="entry name" value="NTF2_like"/>
    <property type="match status" value="1"/>
</dbReference>
<evidence type="ECO:0000313" key="2">
    <source>
        <dbReference type="EMBL" id="WUG99433.1"/>
    </source>
</evidence>
<keyword evidence="3" id="KW-1185">Reference proteome</keyword>
<sequence length="142" mass="15926">MRGAEPVPAETYVAVQQFYARQMRLLDERRAEEWARTFTEDGVFAQNIVPEPLRGRDAVAAAVRRNLERTADTPEQRRHVFSMLTVVPGPDGSLSTRCYAQVLVTPAGGPARLHLSAVCEDELVPHGEGWLVRHRRVEHDGV</sequence>
<evidence type="ECO:0000313" key="3">
    <source>
        <dbReference type="Proteomes" id="UP001341259"/>
    </source>
</evidence>
<accession>A0ABZ1P833</accession>
<evidence type="ECO:0000259" key="1">
    <source>
        <dbReference type="Pfam" id="PF13577"/>
    </source>
</evidence>
<dbReference type="InterPro" id="IPR032710">
    <property type="entry name" value="NTF2-like_dom_sf"/>
</dbReference>
<name>A0ABZ1P833_STRVL</name>
<dbReference type="SUPFAM" id="SSF54427">
    <property type="entry name" value="NTF2-like"/>
    <property type="match status" value="1"/>
</dbReference>
<dbReference type="EMBL" id="CP107906">
    <property type="protein sequence ID" value="WUG99433.1"/>
    <property type="molecule type" value="Genomic_DNA"/>
</dbReference>
<dbReference type="InterPro" id="IPR037401">
    <property type="entry name" value="SnoaL-like"/>
</dbReference>
<feature type="domain" description="SnoaL-like" evidence="1">
    <location>
        <begin position="10"/>
        <end position="136"/>
    </location>
</feature>
<proteinExistence type="predicted"/>
<protein>
    <submittedName>
        <fullName evidence="2">Nuclear transport factor 2 family protein</fullName>
    </submittedName>
</protein>
<organism evidence="2 3">
    <name type="scientific">Streptomyces violaceus</name>
    <name type="common">Streptomyces venezuelae</name>
    <dbReference type="NCBI Taxonomy" id="1936"/>
    <lineage>
        <taxon>Bacteria</taxon>
        <taxon>Bacillati</taxon>
        <taxon>Actinomycetota</taxon>
        <taxon>Actinomycetes</taxon>
        <taxon>Kitasatosporales</taxon>
        <taxon>Streptomycetaceae</taxon>
        <taxon>Streptomyces</taxon>
    </lineage>
</organism>
<gene>
    <name evidence="2" type="ORF">OHB29_24820</name>
</gene>